<dbReference type="InterPro" id="IPR029041">
    <property type="entry name" value="FAD-linked_oxidoreductase-like"/>
</dbReference>
<dbReference type="SUPFAM" id="SSF51730">
    <property type="entry name" value="FAD-linked oxidoreductase"/>
    <property type="match status" value="1"/>
</dbReference>
<comment type="cofactor">
    <cofactor evidence="5">
        <name>FAD</name>
        <dbReference type="ChEBI" id="CHEBI:57692"/>
    </cofactor>
</comment>
<dbReference type="OrthoDB" id="5464at2759"/>
<dbReference type="GO" id="GO:0010133">
    <property type="term" value="P:L-proline catabolic process to L-glutamate"/>
    <property type="evidence" value="ECO:0007669"/>
    <property type="project" value="TreeGrafter"/>
</dbReference>
<dbReference type="Proteomes" id="UP000271098">
    <property type="component" value="Unassembled WGS sequence"/>
</dbReference>
<evidence type="ECO:0000256" key="2">
    <source>
        <dbReference type="ARBA" id="ARBA00005869"/>
    </source>
</evidence>
<feature type="domain" description="Proline dehydrogenase" evidence="6">
    <location>
        <begin position="2"/>
        <end position="163"/>
    </location>
</feature>
<keyword evidence="5" id="KW-0274">FAD</keyword>
<proteinExistence type="inferred from homology"/>
<comment type="pathway">
    <text evidence="1">Amino-acid degradation; L-proline degradation into L-glutamate; L-glutamate from L-proline: step 1/2.</text>
</comment>
<dbReference type="Pfam" id="PF01619">
    <property type="entry name" value="Pro_dh"/>
    <property type="match status" value="1"/>
</dbReference>
<comment type="catalytic activity">
    <reaction evidence="5">
        <text>L-proline + a quinone = (S)-1-pyrroline-5-carboxylate + a quinol + H(+)</text>
        <dbReference type="Rhea" id="RHEA:23784"/>
        <dbReference type="ChEBI" id="CHEBI:15378"/>
        <dbReference type="ChEBI" id="CHEBI:17388"/>
        <dbReference type="ChEBI" id="CHEBI:24646"/>
        <dbReference type="ChEBI" id="CHEBI:60039"/>
        <dbReference type="ChEBI" id="CHEBI:132124"/>
        <dbReference type="EC" id="1.5.5.2"/>
    </reaction>
</comment>
<keyword evidence="3 5" id="KW-0560">Oxidoreductase</keyword>
<evidence type="ECO:0000313" key="7">
    <source>
        <dbReference type="EMBL" id="VDK52542.1"/>
    </source>
</evidence>
<dbReference type="InterPro" id="IPR015659">
    <property type="entry name" value="Proline_oxidase"/>
</dbReference>
<dbReference type="PANTHER" id="PTHR13914">
    <property type="entry name" value="PROLINE OXIDASE"/>
    <property type="match status" value="1"/>
</dbReference>
<dbReference type="EMBL" id="UYRT01012984">
    <property type="protein sequence ID" value="VDK52542.1"/>
    <property type="molecule type" value="Genomic_DNA"/>
</dbReference>
<dbReference type="GO" id="GO:0071949">
    <property type="term" value="F:FAD binding"/>
    <property type="evidence" value="ECO:0007669"/>
    <property type="project" value="TreeGrafter"/>
</dbReference>
<dbReference type="EC" id="1.5.5.2" evidence="5"/>
<dbReference type="InterPro" id="IPR002872">
    <property type="entry name" value="Proline_DH_dom"/>
</dbReference>
<evidence type="ECO:0000256" key="4">
    <source>
        <dbReference type="ARBA" id="ARBA00023062"/>
    </source>
</evidence>
<protein>
    <recommendedName>
        <fullName evidence="5">Proline dehydrogenase</fullName>
        <ecNumber evidence="5">1.5.5.2</ecNumber>
    </recommendedName>
</protein>
<accession>A0A3P6QQ92</accession>
<dbReference type="Gene3D" id="3.20.20.220">
    <property type="match status" value="1"/>
</dbReference>
<dbReference type="GO" id="GO:0005739">
    <property type="term" value="C:mitochondrion"/>
    <property type="evidence" value="ECO:0007669"/>
    <property type="project" value="TreeGrafter"/>
</dbReference>
<dbReference type="GO" id="GO:0004657">
    <property type="term" value="F:proline dehydrogenase activity"/>
    <property type="evidence" value="ECO:0007669"/>
    <property type="project" value="UniProtKB-EC"/>
</dbReference>
<comment type="similarity">
    <text evidence="2 5">Belongs to the proline oxidase family.</text>
</comment>
<dbReference type="AlphaFoldDB" id="A0A3P6QQ92"/>
<keyword evidence="5" id="KW-0285">Flavoprotein</keyword>
<evidence type="ECO:0000259" key="6">
    <source>
        <dbReference type="Pfam" id="PF01619"/>
    </source>
</evidence>
<name>A0A3P6QQ92_9BILA</name>
<organism evidence="7 8">
    <name type="scientific">Gongylonema pulchrum</name>
    <dbReference type="NCBI Taxonomy" id="637853"/>
    <lineage>
        <taxon>Eukaryota</taxon>
        <taxon>Metazoa</taxon>
        <taxon>Ecdysozoa</taxon>
        <taxon>Nematoda</taxon>
        <taxon>Chromadorea</taxon>
        <taxon>Rhabditida</taxon>
        <taxon>Spirurina</taxon>
        <taxon>Spiruromorpha</taxon>
        <taxon>Spiruroidea</taxon>
        <taxon>Gongylonematidae</taxon>
        <taxon>Gongylonema</taxon>
    </lineage>
</organism>
<evidence type="ECO:0000313" key="8">
    <source>
        <dbReference type="Proteomes" id="UP000271098"/>
    </source>
</evidence>
<gene>
    <name evidence="7" type="ORF">GPUH_LOCUS5878</name>
</gene>
<evidence type="ECO:0000256" key="1">
    <source>
        <dbReference type="ARBA" id="ARBA00004739"/>
    </source>
</evidence>
<dbReference type="PANTHER" id="PTHR13914:SF0">
    <property type="entry name" value="PROLINE DEHYDROGENASE 1, MITOCHONDRIAL"/>
    <property type="match status" value="1"/>
</dbReference>
<evidence type="ECO:0000256" key="5">
    <source>
        <dbReference type="RuleBase" id="RU364054"/>
    </source>
</evidence>
<sequence>MKSCLRDVELDMNIARRENFHFGCKVVRGAYMGQERERAAALGYEDPINPNIEATAEMYKQVVQRIINERVERGVGSVSVMVATHNEESIKQAVEMMRNARISPSEKTVCFAQLYGMCDQVSFSLGQAGYSVYKYVPYGPIDDVMPYLSRRAQENGAILSKAKRVSVAHFSDVFREISSQFPHDHFE</sequence>
<reference evidence="7 8" key="1">
    <citation type="submission" date="2018-11" db="EMBL/GenBank/DDBJ databases">
        <authorList>
            <consortium name="Pathogen Informatics"/>
        </authorList>
    </citation>
    <scope>NUCLEOTIDE SEQUENCE [LARGE SCALE GENOMIC DNA]</scope>
</reference>
<keyword evidence="4 5" id="KW-0642">Proline metabolism</keyword>
<evidence type="ECO:0000256" key="3">
    <source>
        <dbReference type="ARBA" id="ARBA00023002"/>
    </source>
</evidence>
<keyword evidence="8" id="KW-1185">Reference proteome</keyword>
<comment type="function">
    <text evidence="5">Converts proline to delta-1-pyrroline-5-carboxylate.</text>
</comment>